<name>A0ABN3BHX6_9ACTN</name>
<reference evidence="2 3" key="1">
    <citation type="journal article" date="2019" name="Int. J. Syst. Evol. Microbiol.">
        <title>The Global Catalogue of Microorganisms (GCM) 10K type strain sequencing project: providing services to taxonomists for standard genome sequencing and annotation.</title>
        <authorList>
            <consortium name="The Broad Institute Genomics Platform"/>
            <consortium name="The Broad Institute Genome Sequencing Center for Infectious Disease"/>
            <person name="Wu L."/>
            <person name="Ma J."/>
        </authorList>
    </citation>
    <scope>NUCLEOTIDE SEQUENCE [LARGE SCALE GENOMIC DNA]</scope>
    <source>
        <strain evidence="2 3">JCM 14924</strain>
    </source>
</reference>
<proteinExistence type="predicted"/>
<feature type="region of interest" description="Disordered" evidence="1">
    <location>
        <begin position="120"/>
        <end position="144"/>
    </location>
</feature>
<protein>
    <submittedName>
        <fullName evidence="2">Uncharacterized protein</fullName>
    </submittedName>
</protein>
<keyword evidence="3" id="KW-1185">Reference proteome</keyword>
<dbReference type="Proteomes" id="UP001501391">
    <property type="component" value="Unassembled WGS sequence"/>
</dbReference>
<accession>A0ABN3BHX6</accession>
<evidence type="ECO:0000313" key="3">
    <source>
        <dbReference type="Proteomes" id="UP001501391"/>
    </source>
</evidence>
<evidence type="ECO:0000256" key="1">
    <source>
        <dbReference type="SAM" id="MobiDB-lite"/>
    </source>
</evidence>
<comment type="caution">
    <text evidence="2">The sequence shown here is derived from an EMBL/GenBank/DDBJ whole genome shotgun (WGS) entry which is preliminary data.</text>
</comment>
<organism evidence="2 3">
    <name type="scientific">Streptomyces bangladeshensis</name>
    <dbReference type="NCBI Taxonomy" id="295352"/>
    <lineage>
        <taxon>Bacteria</taxon>
        <taxon>Bacillati</taxon>
        <taxon>Actinomycetota</taxon>
        <taxon>Actinomycetes</taxon>
        <taxon>Kitasatosporales</taxon>
        <taxon>Streptomycetaceae</taxon>
        <taxon>Streptomyces</taxon>
    </lineage>
</organism>
<evidence type="ECO:0000313" key="2">
    <source>
        <dbReference type="EMBL" id="GAA2195922.1"/>
    </source>
</evidence>
<gene>
    <name evidence="2" type="ORF">GCM10009787_28010</name>
</gene>
<sequence>MPGDLPGTDRRRALCSSLRGSAVRLCVLWSRGLAQLQSAGVEIFWQLSDAPFEGLDAHHGNAKGVDHVDAPVRAAQVEGGVPVLRHGAEMTDTFRFPCAAPRAHRQPGHRIQHFEAVDGSAEGTGEGAVPAQAGGGDGRWRLWR</sequence>
<dbReference type="EMBL" id="BAAAOQ010000008">
    <property type="protein sequence ID" value="GAA2195922.1"/>
    <property type="molecule type" value="Genomic_DNA"/>
</dbReference>